<gene>
    <name evidence="3" type="ORF">HYPSUDRAFT_42645</name>
</gene>
<dbReference type="Proteomes" id="UP000054270">
    <property type="component" value="Unassembled WGS sequence"/>
</dbReference>
<reference evidence="4" key="1">
    <citation type="submission" date="2014-04" db="EMBL/GenBank/DDBJ databases">
        <title>Evolutionary Origins and Diversification of the Mycorrhizal Mutualists.</title>
        <authorList>
            <consortium name="DOE Joint Genome Institute"/>
            <consortium name="Mycorrhizal Genomics Consortium"/>
            <person name="Kohler A."/>
            <person name="Kuo A."/>
            <person name="Nagy L.G."/>
            <person name="Floudas D."/>
            <person name="Copeland A."/>
            <person name="Barry K.W."/>
            <person name="Cichocki N."/>
            <person name="Veneault-Fourrey C."/>
            <person name="LaButti K."/>
            <person name="Lindquist E.A."/>
            <person name="Lipzen A."/>
            <person name="Lundell T."/>
            <person name="Morin E."/>
            <person name="Murat C."/>
            <person name="Riley R."/>
            <person name="Ohm R."/>
            <person name="Sun H."/>
            <person name="Tunlid A."/>
            <person name="Henrissat B."/>
            <person name="Grigoriev I.V."/>
            <person name="Hibbett D.S."/>
            <person name="Martin F."/>
        </authorList>
    </citation>
    <scope>NUCLEOTIDE SEQUENCE [LARGE SCALE GENOMIC DNA]</scope>
    <source>
        <strain evidence="4">FD-334 SS-4</strain>
    </source>
</reference>
<evidence type="ECO:0000313" key="3">
    <source>
        <dbReference type="EMBL" id="KJA20841.1"/>
    </source>
</evidence>
<dbReference type="STRING" id="945553.A0A0D2NWH2"/>
<name>A0A0D2NWH2_HYPSF</name>
<evidence type="ECO:0000313" key="4">
    <source>
        <dbReference type="Proteomes" id="UP000054270"/>
    </source>
</evidence>
<protein>
    <submittedName>
        <fullName evidence="3">Uncharacterized protein</fullName>
    </submittedName>
</protein>
<organism evidence="3 4">
    <name type="scientific">Hypholoma sublateritium (strain FD-334 SS-4)</name>
    <dbReference type="NCBI Taxonomy" id="945553"/>
    <lineage>
        <taxon>Eukaryota</taxon>
        <taxon>Fungi</taxon>
        <taxon>Dikarya</taxon>
        <taxon>Basidiomycota</taxon>
        <taxon>Agaricomycotina</taxon>
        <taxon>Agaricomycetes</taxon>
        <taxon>Agaricomycetidae</taxon>
        <taxon>Agaricales</taxon>
        <taxon>Agaricineae</taxon>
        <taxon>Strophariaceae</taxon>
        <taxon>Hypholoma</taxon>
    </lineage>
</organism>
<evidence type="ECO:0000256" key="2">
    <source>
        <dbReference type="SAM" id="MobiDB-lite"/>
    </source>
</evidence>
<dbReference type="OMA" id="EFRWLHC"/>
<dbReference type="OrthoDB" id="247013at2759"/>
<feature type="region of interest" description="Disordered" evidence="2">
    <location>
        <begin position="91"/>
        <end position="111"/>
    </location>
</feature>
<comment type="similarity">
    <text evidence="1">Belongs to the rtf2 family.</text>
</comment>
<dbReference type="InterPro" id="IPR006735">
    <property type="entry name" value="Rtf2"/>
</dbReference>
<dbReference type="CDD" id="cd16653">
    <property type="entry name" value="RING-like_Rtf2"/>
    <property type="match status" value="1"/>
</dbReference>
<keyword evidence="4" id="KW-1185">Reference proteome</keyword>
<dbReference type="EMBL" id="KN817563">
    <property type="protein sequence ID" value="KJA20841.1"/>
    <property type="molecule type" value="Genomic_DNA"/>
</dbReference>
<accession>A0A0D2NWH2</accession>
<sequence length="293" mass="32157">MGNDGGSIPDRRDLVRNKPKAEQADKANQTKARWFYCALSKRKLQEPVVSCALGKLYNKDAIIEYLLDKSAYGDGEKICSHIRSLKDVKKLALTPNPAPPSTDPSSDSTDRPQFVCPLTLKEMNGVQPFVYLSTCGCVFSQAGLKAVAGSSSPKEKEKAQEESEKSLDLCPQCGKKYAAADDIVPLNPPLEEEETRRFALERKRLLEPLKKKSKKRKIDGDAEDEPPAKKLAEHLKPSLNPSIAGASRAVVSELAMGDAKRKAGMSDAVKSLYGDGSKRKETFMTMGTFTRYA</sequence>
<dbReference type="GO" id="GO:0005634">
    <property type="term" value="C:nucleus"/>
    <property type="evidence" value="ECO:0007669"/>
    <property type="project" value="TreeGrafter"/>
</dbReference>
<dbReference type="InterPro" id="IPR027799">
    <property type="entry name" value="Rtf2_RING-finger"/>
</dbReference>
<dbReference type="AlphaFoldDB" id="A0A0D2NWH2"/>
<dbReference type="PANTHER" id="PTHR12775">
    <property type="entry name" value="PROTEIN C20ORF43 HOMOLOG"/>
    <property type="match status" value="1"/>
</dbReference>
<feature type="region of interest" description="Disordered" evidence="2">
    <location>
        <begin position="209"/>
        <end position="240"/>
    </location>
</feature>
<feature type="compositionally biased region" description="Basic and acidic residues" evidence="2">
    <location>
        <begin position="226"/>
        <end position="236"/>
    </location>
</feature>
<dbReference type="PANTHER" id="PTHR12775:SF0">
    <property type="entry name" value="REPLICATION TERMINATION FACTOR 2"/>
    <property type="match status" value="1"/>
</dbReference>
<dbReference type="GO" id="GO:0006274">
    <property type="term" value="P:DNA replication termination"/>
    <property type="evidence" value="ECO:0007669"/>
    <property type="project" value="TreeGrafter"/>
</dbReference>
<dbReference type="Pfam" id="PF04641">
    <property type="entry name" value="Rtf2"/>
    <property type="match status" value="1"/>
</dbReference>
<proteinExistence type="inferred from homology"/>
<evidence type="ECO:0000256" key="1">
    <source>
        <dbReference type="ARBA" id="ARBA00009885"/>
    </source>
</evidence>
<feature type="compositionally biased region" description="Basic and acidic residues" evidence="2">
    <location>
        <begin position="9"/>
        <end position="25"/>
    </location>
</feature>
<feature type="region of interest" description="Disordered" evidence="2">
    <location>
        <begin position="1"/>
        <end position="28"/>
    </location>
</feature>